<evidence type="ECO:0000313" key="2">
    <source>
        <dbReference type="EMBL" id="KAI7840856.1"/>
    </source>
</evidence>
<accession>A0AAD5DRB8</accession>
<organism evidence="2 3">
    <name type="scientific">Chlorella ohadii</name>
    <dbReference type="NCBI Taxonomy" id="2649997"/>
    <lineage>
        <taxon>Eukaryota</taxon>
        <taxon>Viridiplantae</taxon>
        <taxon>Chlorophyta</taxon>
        <taxon>core chlorophytes</taxon>
        <taxon>Trebouxiophyceae</taxon>
        <taxon>Chlorellales</taxon>
        <taxon>Chlorellaceae</taxon>
        <taxon>Chlorella clade</taxon>
        <taxon>Chlorella</taxon>
    </lineage>
</organism>
<name>A0AAD5DRB8_9CHLO</name>
<feature type="region of interest" description="Disordered" evidence="1">
    <location>
        <begin position="80"/>
        <end position="135"/>
    </location>
</feature>
<gene>
    <name evidence="2" type="ORF">COHA_005448</name>
</gene>
<dbReference type="Proteomes" id="UP001205105">
    <property type="component" value="Unassembled WGS sequence"/>
</dbReference>
<sequence length="165" mass="17528">MGQRVSQPDQEDERLQELSVLLSQAYNLQRRCDQAVYAAVAAHVAELRAEERAITARIVARMDGRCLPMPDPTPPLCLPPVPGPEAAATQAVQSADKREPGTPAGVIDMHHRQRGESSSSEEGAHAAGAQCSEDAPLLAATAGTQALGLRRRQAHAEGSRAFSST</sequence>
<reference evidence="2" key="1">
    <citation type="submission" date="2020-11" db="EMBL/GenBank/DDBJ databases">
        <title>Chlorella ohadii genome sequencing and assembly.</title>
        <authorList>
            <person name="Murik O."/>
            <person name="Treves H."/>
            <person name="Kedem I."/>
            <person name="Shotland Y."/>
            <person name="Kaplan A."/>
        </authorList>
    </citation>
    <scope>NUCLEOTIDE SEQUENCE</scope>
    <source>
        <strain evidence="2">1</strain>
    </source>
</reference>
<dbReference type="EMBL" id="JADXDR010000071">
    <property type="protein sequence ID" value="KAI7840856.1"/>
    <property type="molecule type" value="Genomic_DNA"/>
</dbReference>
<feature type="compositionally biased region" description="Low complexity" evidence="1">
    <location>
        <begin position="116"/>
        <end position="130"/>
    </location>
</feature>
<evidence type="ECO:0000256" key="1">
    <source>
        <dbReference type="SAM" id="MobiDB-lite"/>
    </source>
</evidence>
<protein>
    <submittedName>
        <fullName evidence="2">Uncharacterized protein</fullName>
    </submittedName>
</protein>
<keyword evidence="3" id="KW-1185">Reference proteome</keyword>
<dbReference type="AlphaFoldDB" id="A0AAD5DRB8"/>
<comment type="caution">
    <text evidence="2">The sequence shown here is derived from an EMBL/GenBank/DDBJ whole genome shotgun (WGS) entry which is preliminary data.</text>
</comment>
<evidence type="ECO:0000313" key="3">
    <source>
        <dbReference type="Proteomes" id="UP001205105"/>
    </source>
</evidence>
<proteinExistence type="predicted"/>